<feature type="compositionally biased region" description="Low complexity" evidence="1">
    <location>
        <begin position="371"/>
        <end position="383"/>
    </location>
</feature>
<feature type="compositionally biased region" description="Polar residues" evidence="1">
    <location>
        <begin position="202"/>
        <end position="227"/>
    </location>
</feature>
<feature type="region of interest" description="Disordered" evidence="1">
    <location>
        <begin position="361"/>
        <end position="402"/>
    </location>
</feature>
<keyword evidence="2" id="KW-1133">Transmembrane helix</keyword>
<evidence type="ECO:0000313" key="5">
    <source>
        <dbReference type="Proteomes" id="UP001044222"/>
    </source>
</evidence>
<evidence type="ECO:0000256" key="2">
    <source>
        <dbReference type="SAM" id="Phobius"/>
    </source>
</evidence>
<reference evidence="4" key="1">
    <citation type="submission" date="2021-01" db="EMBL/GenBank/DDBJ databases">
        <title>A chromosome-scale assembly of European eel, Anguilla anguilla.</title>
        <authorList>
            <person name="Henkel C."/>
            <person name="Jong-Raadsen S.A."/>
            <person name="Dufour S."/>
            <person name="Weltzien F.-A."/>
            <person name="Palstra A.P."/>
            <person name="Pelster B."/>
            <person name="Spaink H.P."/>
            <person name="Van Den Thillart G.E."/>
            <person name="Jansen H."/>
            <person name="Zahm M."/>
            <person name="Klopp C."/>
            <person name="Cedric C."/>
            <person name="Louis A."/>
            <person name="Berthelot C."/>
            <person name="Parey E."/>
            <person name="Roest Crollius H."/>
            <person name="Montfort J."/>
            <person name="Robinson-Rechavi M."/>
            <person name="Bucao C."/>
            <person name="Bouchez O."/>
            <person name="Gislard M."/>
            <person name="Lluch J."/>
            <person name="Milhes M."/>
            <person name="Lampietro C."/>
            <person name="Lopez Roques C."/>
            <person name="Donnadieu C."/>
            <person name="Braasch I."/>
            <person name="Desvignes T."/>
            <person name="Postlethwait J."/>
            <person name="Bobe J."/>
            <person name="Guiguen Y."/>
            <person name="Dirks R."/>
        </authorList>
    </citation>
    <scope>NUCLEOTIDE SEQUENCE</scope>
    <source>
        <strain evidence="4">Tag_6206</strain>
        <tissue evidence="4">Liver</tissue>
    </source>
</reference>
<protein>
    <submittedName>
        <fullName evidence="4">Uncharacterized protein</fullName>
    </submittedName>
</protein>
<name>A0A9D3MTZ4_ANGAN</name>
<dbReference type="AlphaFoldDB" id="A0A9D3MTZ4"/>
<feature type="transmembrane region" description="Helical" evidence="2">
    <location>
        <begin position="234"/>
        <end position="258"/>
    </location>
</feature>
<gene>
    <name evidence="4" type="ORF">ANANG_G00040630</name>
</gene>
<proteinExistence type="predicted"/>
<feature type="compositionally biased region" description="Polar residues" evidence="1">
    <location>
        <begin position="182"/>
        <end position="194"/>
    </location>
</feature>
<keyword evidence="3" id="KW-0732">Signal</keyword>
<dbReference type="EMBL" id="JAFIRN010000002">
    <property type="protein sequence ID" value="KAG5854705.1"/>
    <property type="molecule type" value="Genomic_DNA"/>
</dbReference>
<dbReference type="Proteomes" id="UP001044222">
    <property type="component" value="Unassembled WGS sequence"/>
</dbReference>
<feature type="compositionally biased region" description="Polar residues" evidence="1">
    <location>
        <begin position="126"/>
        <end position="175"/>
    </location>
</feature>
<sequence length="402" mass="42810">MSVLVLTFLIHSLTCSPLFAQTYLPSSDYDLNMTTETSEDVTHGMGSPNFSMFTPQPSNVPVRETTAVLMPENTAITVAETESILETTIAAILKTTEVPSTEVDSEDTFETTPKPSIEYVTSSISQTLEGTRPQTPIQTSHHVSRVVPTQATTPETFASTPFSSASQNEQSSTKSTVEDVTSKSNPTKTLTVVTPSMIPESAKTSFSKPSSDLKPTSTVGSTASSHTPVPITQGFGIVIIIIALVVCMSGIIFMSMFFNKRRKRRSENFSYSFRTGGSSKSKMKKGTDDDAWFGPVALKGDEAVEAGEEGGNEVDGDGEGVQVVLSTFMAKEEEKDGVNGSCVGAKEDIKKDEEVPLLITDEDVEKAVSHSPPLSSSLSPPLSETAAGEQNGSPAFCLTSAV</sequence>
<keyword evidence="2" id="KW-0472">Membrane</keyword>
<feature type="signal peptide" evidence="3">
    <location>
        <begin position="1"/>
        <end position="20"/>
    </location>
</feature>
<feature type="chain" id="PRO_5039425252" evidence="3">
    <location>
        <begin position="21"/>
        <end position="402"/>
    </location>
</feature>
<accession>A0A9D3MTZ4</accession>
<evidence type="ECO:0000313" key="4">
    <source>
        <dbReference type="EMBL" id="KAG5854705.1"/>
    </source>
</evidence>
<keyword evidence="5" id="KW-1185">Reference proteome</keyword>
<keyword evidence="2" id="KW-0812">Transmembrane</keyword>
<feature type="region of interest" description="Disordered" evidence="1">
    <location>
        <begin position="126"/>
        <end position="227"/>
    </location>
</feature>
<evidence type="ECO:0000256" key="3">
    <source>
        <dbReference type="SAM" id="SignalP"/>
    </source>
</evidence>
<evidence type="ECO:0000256" key="1">
    <source>
        <dbReference type="SAM" id="MobiDB-lite"/>
    </source>
</evidence>
<organism evidence="4 5">
    <name type="scientific">Anguilla anguilla</name>
    <name type="common">European freshwater eel</name>
    <name type="synonym">Muraena anguilla</name>
    <dbReference type="NCBI Taxonomy" id="7936"/>
    <lineage>
        <taxon>Eukaryota</taxon>
        <taxon>Metazoa</taxon>
        <taxon>Chordata</taxon>
        <taxon>Craniata</taxon>
        <taxon>Vertebrata</taxon>
        <taxon>Euteleostomi</taxon>
        <taxon>Actinopterygii</taxon>
        <taxon>Neopterygii</taxon>
        <taxon>Teleostei</taxon>
        <taxon>Anguilliformes</taxon>
        <taxon>Anguillidae</taxon>
        <taxon>Anguilla</taxon>
    </lineage>
</organism>
<comment type="caution">
    <text evidence="4">The sequence shown here is derived from an EMBL/GenBank/DDBJ whole genome shotgun (WGS) entry which is preliminary data.</text>
</comment>